<reference evidence="2 3" key="1">
    <citation type="submission" date="2019-02" db="EMBL/GenBank/DDBJ databases">
        <title>Deep-cultivation of Planctomycetes and their phenomic and genomic characterization uncovers novel biology.</title>
        <authorList>
            <person name="Wiegand S."/>
            <person name="Jogler M."/>
            <person name="Boedeker C."/>
            <person name="Pinto D."/>
            <person name="Vollmers J."/>
            <person name="Rivas-Marin E."/>
            <person name="Kohn T."/>
            <person name="Peeters S.H."/>
            <person name="Heuer A."/>
            <person name="Rast P."/>
            <person name="Oberbeckmann S."/>
            <person name="Bunk B."/>
            <person name="Jeske O."/>
            <person name="Meyerdierks A."/>
            <person name="Storesund J.E."/>
            <person name="Kallscheuer N."/>
            <person name="Luecker S."/>
            <person name="Lage O.M."/>
            <person name="Pohl T."/>
            <person name="Merkel B.J."/>
            <person name="Hornburger P."/>
            <person name="Mueller R.-W."/>
            <person name="Bruemmer F."/>
            <person name="Labrenz M."/>
            <person name="Spormann A.M."/>
            <person name="Op den Camp H."/>
            <person name="Overmann J."/>
            <person name="Amann R."/>
            <person name="Jetten M.S.M."/>
            <person name="Mascher T."/>
            <person name="Medema M.H."/>
            <person name="Devos D.P."/>
            <person name="Kaster A.-K."/>
            <person name="Ovreas L."/>
            <person name="Rohde M."/>
            <person name="Galperin M.Y."/>
            <person name="Jogler C."/>
        </authorList>
    </citation>
    <scope>NUCLEOTIDE SEQUENCE [LARGE SCALE GENOMIC DNA]</scope>
    <source>
        <strain evidence="2 3">Q31a</strain>
    </source>
</reference>
<dbReference type="KEGG" id="ahel:Q31a_43130"/>
<keyword evidence="1" id="KW-0812">Transmembrane</keyword>
<feature type="transmembrane region" description="Helical" evidence="1">
    <location>
        <begin position="15"/>
        <end position="35"/>
    </location>
</feature>
<gene>
    <name evidence="2" type="ORF">Q31a_43130</name>
</gene>
<sequence>MLNGYVPGEFLEPYAIAWIFLNWIEVYAIGVFLSYRTLTSTAVNRKAKAIGMTGIVLASTAAGGVLLYVRDISGFPPSLSDLLHSY</sequence>
<accession>A0A518GBI0</accession>
<name>A0A518GBI0_9BACT</name>
<feature type="transmembrane region" description="Helical" evidence="1">
    <location>
        <begin position="47"/>
        <end position="69"/>
    </location>
</feature>
<evidence type="ECO:0000313" key="3">
    <source>
        <dbReference type="Proteomes" id="UP000318017"/>
    </source>
</evidence>
<protein>
    <submittedName>
        <fullName evidence="2">Uncharacterized protein</fullName>
    </submittedName>
</protein>
<organism evidence="2 3">
    <name type="scientific">Aureliella helgolandensis</name>
    <dbReference type="NCBI Taxonomy" id="2527968"/>
    <lineage>
        <taxon>Bacteria</taxon>
        <taxon>Pseudomonadati</taxon>
        <taxon>Planctomycetota</taxon>
        <taxon>Planctomycetia</taxon>
        <taxon>Pirellulales</taxon>
        <taxon>Pirellulaceae</taxon>
        <taxon>Aureliella</taxon>
    </lineage>
</organism>
<dbReference type="AlphaFoldDB" id="A0A518GBI0"/>
<evidence type="ECO:0000313" key="2">
    <source>
        <dbReference type="EMBL" id="QDV25944.1"/>
    </source>
</evidence>
<proteinExistence type="predicted"/>
<dbReference type="Proteomes" id="UP000318017">
    <property type="component" value="Chromosome"/>
</dbReference>
<keyword evidence="1" id="KW-0472">Membrane</keyword>
<evidence type="ECO:0000256" key="1">
    <source>
        <dbReference type="SAM" id="Phobius"/>
    </source>
</evidence>
<keyword evidence="1" id="KW-1133">Transmembrane helix</keyword>
<dbReference type="EMBL" id="CP036298">
    <property type="protein sequence ID" value="QDV25944.1"/>
    <property type="molecule type" value="Genomic_DNA"/>
</dbReference>
<keyword evidence="3" id="KW-1185">Reference proteome</keyword>